<dbReference type="PANTHER" id="PTHR15092:SF44">
    <property type="entry name" value="POLY(A)-SPECIFIC RIBONUCLEASE PARN"/>
    <property type="match status" value="1"/>
</dbReference>
<keyword evidence="4" id="KW-1185">Reference proteome</keyword>
<dbReference type="GO" id="GO:0005634">
    <property type="term" value="C:nucleus"/>
    <property type="evidence" value="ECO:0007669"/>
    <property type="project" value="TreeGrafter"/>
</dbReference>
<evidence type="ECO:0000256" key="1">
    <source>
        <dbReference type="ARBA" id="ARBA00008372"/>
    </source>
</evidence>
<keyword evidence="2" id="KW-0812">Transmembrane</keyword>
<dbReference type="InterPro" id="IPR036397">
    <property type="entry name" value="RNaseH_sf"/>
</dbReference>
<keyword evidence="2" id="KW-0472">Membrane</keyword>
<comment type="similarity">
    <text evidence="1">Belongs to the CAF1 family.</text>
</comment>
<dbReference type="Gene3D" id="3.30.420.10">
    <property type="entry name" value="Ribonuclease H-like superfamily/Ribonuclease H"/>
    <property type="match status" value="1"/>
</dbReference>
<name>A0AAW1LQ98_POPJA</name>
<dbReference type="GO" id="GO:1990431">
    <property type="term" value="P:priRNA 3'-end processing"/>
    <property type="evidence" value="ECO:0007669"/>
    <property type="project" value="TreeGrafter"/>
</dbReference>
<dbReference type="PANTHER" id="PTHR15092">
    <property type="entry name" value="POLY A -SPECIFIC RIBONUCLEASE/TARGET OF EGR1, MEMBER 1"/>
    <property type="match status" value="1"/>
</dbReference>
<accession>A0AAW1LQ98</accession>
<keyword evidence="2" id="KW-1133">Transmembrane helix</keyword>
<reference evidence="3 4" key="1">
    <citation type="journal article" date="2024" name="BMC Genomics">
        <title>De novo assembly and annotation of Popillia japonica's genome with initial clues to its potential as an invasive pest.</title>
        <authorList>
            <person name="Cucini C."/>
            <person name="Boschi S."/>
            <person name="Funari R."/>
            <person name="Cardaioli E."/>
            <person name="Iannotti N."/>
            <person name="Marturano G."/>
            <person name="Paoli F."/>
            <person name="Bruttini M."/>
            <person name="Carapelli A."/>
            <person name="Frati F."/>
            <person name="Nardi F."/>
        </authorList>
    </citation>
    <scope>NUCLEOTIDE SEQUENCE [LARGE SCALE GENOMIC DNA]</scope>
    <source>
        <strain evidence="3">DMR45628</strain>
    </source>
</reference>
<dbReference type="AlphaFoldDB" id="A0AAW1LQ98"/>
<evidence type="ECO:0000313" key="4">
    <source>
        <dbReference type="Proteomes" id="UP001458880"/>
    </source>
</evidence>
<sequence length="534" mass="62725">MCEVTVENFDTIFSDIKCSFNKAKFITIDTEFSALNFSEKVSNSLFDTPKERYQKLRTLCEQIIPMQIGISAFAFDAENNSYEVDMYTFYVFPKKFHDMNSMFVFQSSSLQFLCTYNFDFNKFIYKGIPYINRLQETEIRNFQNALLENNICLDDNIFDRLIQEEGTKITKWLNNDKESKKLILNGVYNKYRHSPDILYFFYKHIRNRFNKQLWVMEENGEIVIKRVSPNEYNTLVKENNLEEGALDNMLGFTKIFRLLTHLRKPIVGHNLLTDIMIMYHRFENPLPKSYNSFKKEIYNLFPIIYDTKCITFDVKKLIPENKMWEHNILEVLYNYFKGGYGRHLALNSPHISLKIQPIHDQFHNAGWDSYCTGYIFIRMAHIFATKKFSMKSKFMCSELFASIDSQKNCVNVIRCSVSHIKLDGDDPVSQRPPYLIIESVKDKPLDLLEISGQLSSYGFVEIRPYSRSGHRAIVAVDNFTSARQILRRYKKHDEFQVKQYSLIKHSTTVRAAMWGGVLTFGTILGCLTYSLLKK</sequence>
<comment type="caution">
    <text evidence="3">The sequence shown here is derived from an EMBL/GenBank/DDBJ whole genome shotgun (WGS) entry which is preliminary data.</text>
</comment>
<dbReference type="GO" id="GO:0000289">
    <property type="term" value="P:nuclear-transcribed mRNA poly(A) tail shortening"/>
    <property type="evidence" value="ECO:0007669"/>
    <property type="project" value="TreeGrafter"/>
</dbReference>
<dbReference type="InterPro" id="IPR012337">
    <property type="entry name" value="RNaseH-like_sf"/>
</dbReference>
<dbReference type="GO" id="GO:0000175">
    <property type="term" value="F:3'-5'-RNA exonuclease activity"/>
    <property type="evidence" value="ECO:0007669"/>
    <property type="project" value="TreeGrafter"/>
</dbReference>
<dbReference type="Pfam" id="PF04857">
    <property type="entry name" value="CAF1"/>
    <property type="match status" value="1"/>
</dbReference>
<dbReference type="GO" id="GO:0003723">
    <property type="term" value="F:RNA binding"/>
    <property type="evidence" value="ECO:0007669"/>
    <property type="project" value="TreeGrafter"/>
</dbReference>
<dbReference type="SUPFAM" id="SSF53098">
    <property type="entry name" value="Ribonuclease H-like"/>
    <property type="match status" value="1"/>
</dbReference>
<dbReference type="InterPro" id="IPR051181">
    <property type="entry name" value="CAF1_poly(A)_ribonucleases"/>
</dbReference>
<proteinExistence type="inferred from homology"/>
<organism evidence="3 4">
    <name type="scientific">Popillia japonica</name>
    <name type="common">Japanese beetle</name>
    <dbReference type="NCBI Taxonomy" id="7064"/>
    <lineage>
        <taxon>Eukaryota</taxon>
        <taxon>Metazoa</taxon>
        <taxon>Ecdysozoa</taxon>
        <taxon>Arthropoda</taxon>
        <taxon>Hexapoda</taxon>
        <taxon>Insecta</taxon>
        <taxon>Pterygota</taxon>
        <taxon>Neoptera</taxon>
        <taxon>Endopterygota</taxon>
        <taxon>Coleoptera</taxon>
        <taxon>Polyphaga</taxon>
        <taxon>Scarabaeiformia</taxon>
        <taxon>Scarabaeidae</taxon>
        <taxon>Rutelinae</taxon>
        <taxon>Popillia</taxon>
    </lineage>
</organism>
<dbReference type="Proteomes" id="UP001458880">
    <property type="component" value="Unassembled WGS sequence"/>
</dbReference>
<gene>
    <name evidence="3" type="ORF">QE152_g12693</name>
</gene>
<evidence type="ECO:0000313" key="3">
    <source>
        <dbReference type="EMBL" id="KAK9736188.1"/>
    </source>
</evidence>
<dbReference type="InterPro" id="IPR006941">
    <property type="entry name" value="RNase_CAF1"/>
</dbReference>
<protein>
    <submittedName>
        <fullName evidence="3">CAF1 family ribonuclease</fullName>
    </submittedName>
</protein>
<dbReference type="EMBL" id="JASPKY010000117">
    <property type="protein sequence ID" value="KAK9736188.1"/>
    <property type="molecule type" value="Genomic_DNA"/>
</dbReference>
<dbReference type="GO" id="GO:1990432">
    <property type="term" value="P:siRNA 3'-end processing"/>
    <property type="evidence" value="ECO:0007669"/>
    <property type="project" value="TreeGrafter"/>
</dbReference>
<feature type="transmembrane region" description="Helical" evidence="2">
    <location>
        <begin position="511"/>
        <end position="532"/>
    </location>
</feature>
<evidence type="ECO:0000256" key="2">
    <source>
        <dbReference type="SAM" id="Phobius"/>
    </source>
</evidence>